<accession>A0AC59ZD88</accession>
<evidence type="ECO:0000313" key="1">
    <source>
        <dbReference type="EMBL" id="CAN0363297.1"/>
    </source>
</evidence>
<protein>
    <submittedName>
        <fullName evidence="1">Uncharacterized protein</fullName>
    </submittedName>
</protein>
<dbReference type="EMBL" id="OX596111">
    <property type="protein sequence ID" value="CAN0363297.1"/>
    <property type="molecule type" value="Genomic_DNA"/>
</dbReference>
<reference evidence="1" key="2">
    <citation type="submission" date="2025-03" db="EMBL/GenBank/DDBJ databases">
        <authorList>
            <consortium name="ELIXIR-Norway"/>
            <consortium name="Elixir Norway"/>
        </authorList>
    </citation>
    <scope>NUCLEOTIDE SEQUENCE</scope>
</reference>
<reference evidence="1" key="1">
    <citation type="submission" date="2023-05" db="EMBL/GenBank/DDBJ databases">
        <authorList>
            <consortium name="ELIXIR-Norway"/>
        </authorList>
    </citation>
    <scope>NUCLEOTIDE SEQUENCE</scope>
</reference>
<name>A0AC59ZD88_RANTA</name>
<gene>
    <name evidence="1" type="ORF">MRATA1EN22A_LOCUS16563</name>
</gene>
<sequence>MLAWLFNLSRWESPTHRVVRRNQRGNGCKRASACWTAPSKDALAPLRPPSPLREAEPSSYPLPRPPRRAGAAKGIYANGRTRMAGRARCPAAPAPHLASGGPPAQKSRPGNRHRRSLGSRGLGGWEGLSGLEETRPRSGQSGCRPVFVFILSPHFGFYLPVPSHLLSISTGLTPYLHSRITVPFVNYTSTSGALLRSRQCARHAGLSPHQSH</sequence>
<proteinExistence type="predicted"/>
<organism evidence="1">
    <name type="scientific">Rangifer tarandus platyrhynchus</name>
    <name type="common">Svalbard reindeer</name>
    <dbReference type="NCBI Taxonomy" id="3082113"/>
    <lineage>
        <taxon>Eukaryota</taxon>
        <taxon>Metazoa</taxon>
        <taxon>Chordata</taxon>
        <taxon>Craniata</taxon>
        <taxon>Vertebrata</taxon>
        <taxon>Euteleostomi</taxon>
        <taxon>Mammalia</taxon>
        <taxon>Eutheria</taxon>
        <taxon>Laurasiatheria</taxon>
        <taxon>Artiodactyla</taxon>
        <taxon>Ruminantia</taxon>
        <taxon>Pecora</taxon>
        <taxon>Cervidae</taxon>
        <taxon>Odocoileinae</taxon>
        <taxon>Rangifer</taxon>
    </lineage>
</organism>